<dbReference type="AlphaFoldDB" id="A0A1C3YX44"/>
<evidence type="ECO:0000256" key="4">
    <source>
        <dbReference type="ARBA" id="ARBA00022645"/>
    </source>
</evidence>
<dbReference type="InterPro" id="IPR009647">
    <property type="entry name" value="PBP_C"/>
</dbReference>
<evidence type="ECO:0000259" key="12">
    <source>
        <dbReference type="Pfam" id="PF00905"/>
    </source>
</evidence>
<evidence type="ECO:0000256" key="6">
    <source>
        <dbReference type="ARBA" id="ARBA00022676"/>
    </source>
</evidence>
<dbReference type="InterPro" id="IPR036950">
    <property type="entry name" value="PBP_transglycosylase"/>
</dbReference>
<protein>
    <recommendedName>
        <fullName evidence="10">peptidoglycan glycosyltransferase</fullName>
        <ecNumber evidence="10">2.4.99.28</ecNumber>
    </recommendedName>
</protein>
<dbReference type="PANTHER" id="PTHR32282:SF15">
    <property type="entry name" value="PENICILLIN-BINDING PROTEIN 1C"/>
    <property type="match status" value="1"/>
</dbReference>
<dbReference type="RefSeq" id="WP_091119301.1">
    <property type="nucleotide sequence ID" value="NZ_FMBA01000002.1"/>
</dbReference>
<feature type="domain" description="Penicillin-binding protein transpeptidase" evidence="12">
    <location>
        <begin position="301"/>
        <end position="505"/>
    </location>
</feature>
<dbReference type="GO" id="GO:0006508">
    <property type="term" value="P:proteolysis"/>
    <property type="evidence" value="ECO:0007669"/>
    <property type="project" value="UniProtKB-KW"/>
</dbReference>
<dbReference type="InterPro" id="IPR050396">
    <property type="entry name" value="Glycosyltr_51/Transpeptidase"/>
</dbReference>
<dbReference type="InterPro" id="IPR001264">
    <property type="entry name" value="Glyco_trans_51"/>
</dbReference>
<dbReference type="GO" id="GO:0030288">
    <property type="term" value="C:outer membrane-bounded periplasmic space"/>
    <property type="evidence" value="ECO:0007669"/>
    <property type="project" value="TreeGrafter"/>
</dbReference>
<keyword evidence="16" id="KW-1185">Reference proteome</keyword>
<evidence type="ECO:0000259" key="13">
    <source>
        <dbReference type="Pfam" id="PF00912"/>
    </source>
</evidence>
<evidence type="ECO:0000256" key="8">
    <source>
        <dbReference type="ARBA" id="ARBA00022801"/>
    </source>
</evidence>
<dbReference type="Gene3D" id="3.40.710.10">
    <property type="entry name" value="DD-peptidase/beta-lactamase superfamily"/>
    <property type="match status" value="1"/>
</dbReference>
<keyword evidence="4" id="KW-0121">Carboxypeptidase</keyword>
<feature type="domain" description="Penicillin-binding C-terminal" evidence="14">
    <location>
        <begin position="684"/>
        <end position="761"/>
    </location>
</feature>
<evidence type="ECO:0000313" key="16">
    <source>
        <dbReference type="Proteomes" id="UP000199698"/>
    </source>
</evidence>
<dbReference type="Pfam" id="PF00912">
    <property type="entry name" value="Transgly"/>
    <property type="match status" value="1"/>
</dbReference>
<comment type="similarity">
    <text evidence="3">In the N-terminal section; belongs to the glycosyltransferase 51 family.</text>
</comment>
<dbReference type="Pfam" id="PF06832">
    <property type="entry name" value="BiPBP_C"/>
    <property type="match status" value="1"/>
</dbReference>
<dbReference type="GO" id="GO:0004180">
    <property type="term" value="F:carboxypeptidase activity"/>
    <property type="evidence" value="ECO:0007669"/>
    <property type="project" value="UniProtKB-KW"/>
</dbReference>
<comment type="pathway">
    <text evidence="1">Cell wall biogenesis; peptidoglycan biosynthesis.</text>
</comment>
<organism evidence="15 16">
    <name type="scientific">Gilliamella intestini</name>
    <dbReference type="NCBI Taxonomy" id="1798183"/>
    <lineage>
        <taxon>Bacteria</taxon>
        <taxon>Pseudomonadati</taxon>
        <taxon>Pseudomonadota</taxon>
        <taxon>Gammaproteobacteria</taxon>
        <taxon>Orbales</taxon>
        <taxon>Orbaceae</taxon>
        <taxon>Gilliamella</taxon>
    </lineage>
</organism>
<accession>A0A1C3YX44</accession>
<dbReference type="Gene3D" id="1.10.3810.10">
    <property type="entry name" value="Biosynthetic peptidoglycan transglycosylase-like"/>
    <property type="match status" value="1"/>
</dbReference>
<dbReference type="InterPro" id="IPR023346">
    <property type="entry name" value="Lysozyme-like_dom_sf"/>
</dbReference>
<dbReference type="SUPFAM" id="SSF53955">
    <property type="entry name" value="Lysozyme-like"/>
    <property type="match status" value="1"/>
</dbReference>
<dbReference type="EMBL" id="FMBA01000002">
    <property type="protein sequence ID" value="SCB74686.1"/>
    <property type="molecule type" value="Genomic_DNA"/>
</dbReference>
<evidence type="ECO:0000256" key="11">
    <source>
        <dbReference type="ARBA" id="ARBA00049902"/>
    </source>
</evidence>
<evidence type="ECO:0000259" key="14">
    <source>
        <dbReference type="Pfam" id="PF06832"/>
    </source>
</evidence>
<evidence type="ECO:0000256" key="7">
    <source>
        <dbReference type="ARBA" id="ARBA00022679"/>
    </source>
</evidence>
<dbReference type="GO" id="GO:0008955">
    <property type="term" value="F:peptidoglycan glycosyltransferase activity"/>
    <property type="evidence" value="ECO:0007669"/>
    <property type="project" value="UniProtKB-EC"/>
</dbReference>
<dbReference type="STRING" id="1798183.GA0061080_100216"/>
<keyword evidence="8" id="KW-0378">Hydrolase</keyword>
<name>A0A1C3YX44_9GAMM</name>
<dbReference type="GO" id="GO:0008658">
    <property type="term" value="F:penicillin binding"/>
    <property type="evidence" value="ECO:0007669"/>
    <property type="project" value="InterPro"/>
</dbReference>
<sequence>MKKRLLKILAFLFFSILLLLGSFFVADYFYPLSITKNKTTQTILAQDGTPLWRFADENGIWRYPIKLDEVPNDYLDVLLNYEDRHFYDHFGINPVSLLRAAWQNITNKRIISGGSTISMQVARLLYPHDRSMAGKLQQIFRTLQLELHFTKDEILTLYINRAPFGGTIEGLGAASWSYFGKKPKALTRSEAVLLAVLPQAPSRLRPDRYPERAKQARDKVLARLAQYQVWSPDIIEQVRKEEVWVYPRKKPQLAPLLARRLSQQYPDVDIIRSNIDLSLQYSLEDIAANRKNQLPAKNSLAILVVDHTDMSVKGYVGSVDFNDKDRFGQVDMISSLRSPGSTLKPFMYALAIDDGMIHSESLLQDTPRISSDYRPTNFDEDFYGPISASDALKNSLNLPAVELIELYGPKRFAGKLFSIGLPLQSKGNDPNISYILGGASLRMDNLVSAYSAFARHGQVSPLRFTQAAPLLSKPFISDGSAWITRQMLVNNHQLAYKTGTSYGYRDAWAIGVNPRYLIGIWVGRPDGTPVVGQYGSLTAVPILQQVNTLLLNKERRINRPLPLVTKPTTVTLEKICWPSGQKLPATDENCHRQKNAWILNNMIPPTLDTLTALNNNIYRSGWVTIWVNDAGKRVSADCSNAHKKQVALWPIALENWLLPKERRQSLIPEVDNHCPVFGKDIFLPLNIIGLQDKQLVKRLPGQQDVTIDLTPQGGVGEKWWFLDGKLIEKTYGDQKVALTVTHKGLHHLFLLDQSGQILRMTFTLD</sequence>
<feature type="domain" description="Glycosyl transferase family 51" evidence="13">
    <location>
        <begin position="58"/>
        <end position="224"/>
    </location>
</feature>
<dbReference type="UniPathway" id="UPA00219"/>
<evidence type="ECO:0000256" key="3">
    <source>
        <dbReference type="ARBA" id="ARBA00007739"/>
    </source>
</evidence>
<evidence type="ECO:0000313" key="15">
    <source>
        <dbReference type="EMBL" id="SCB74686.1"/>
    </source>
</evidence>
<dbReference type="GO" id="GO:0009252">
    <property type="term" value="P:peptidoglycan biosynthetic process"/>
    <property type="evidence" value="ECO:0007669"/>
    <property type="project" value="UniProtKB-UniPathway"/>
</dbReference>
<keyword evidence="7" id="KW-0808">Transferase</keyword>
<dbReference type="Proteomes" id="UP000199698">
    <property type="component" value="Unassembled WGS sequence"/>
</dbReference>
<keyword evidence="9" id="KW-0511">Multifunctional enzyme</keyword>
<keyword evidence="6" id="KW-0328">Glycosyltransferase</keyword>
<comment type="catalytic activity">
    <reaction evidence="11">
        <text>[GlcNAc-(1-&gt;4)-Mur2Ac(oyl-L-Ala-gamma-D-Glu-L-Lys-D-Ala-D-Ala)](n)-di-trans,octa-cis-undecaprenyl diphosphate + beta-D-GlcNAc-(1-&gt;4)-Mur2Ac(oyl-L-Ala-gamma-D-Glu-L-Lys-D-Ala-D-Ala)-di-trans,octa-cis-undecaprenyl diphosphate = [GlcNAc-(1-&gt;4)-Mur2Ac(oyl-L-Ala-gamma-D-Glu-L-Lys-D-Ala-D-Ala)](n+1)-di-trans,octa-cis-undecaprenyl diphosphate + di-trans,octa-cis-undecaprenyl diphosphate + H(+)</text>
        <dbReference type="Rhea" id="RHEA:23708"/>
        <dbReference type="Rhea" id="RHEA-COMP:9602"/>
        <dbReference type="Rhea" id="RHEA-COMP:9603"/>
        <dbReference type="ChEBI" id="CHEBI:15378"/>
        <dbReference type="ChEBI" id="CHEBI:58405"/>
        <dbReference type="ChEBI" id="CHEBI:60033"/>
        <dbReference type="ChEBI" id="CHEBI:78435"/>
        <dbReference type="EC" id="2.4.99.28"/>
    </reaction>
</comment>
<evidence type="ECO:0000256" key="9">
    <source>
        <dbReference type="ARBA" id="ARBA00023268"/>
    </source>
</evidence>
<dbReference type="NCBIfam" id="TIGR02073">
    <property type="entry name" value="PBP_1c"/>
    <property type="match status" value="1"/>
</dbReference>
<dbReference type="Pfam" id="PF00905">
    <property type="entry name" value="Transpeptidase"/>
    <property type="match status" value="1"/>
</dbReference>
<comment type="similarity">
    <text evidence="2">In the C-terminal section; belongs to the transpeptidase family.</text>
</comment>
<dbReference type="InterPro" id="IPR001460">
    <property type="entry name" value="PCN-bd_Tpept"/>
</dbReference>
<dbReference type="PANTHER" id="PTHR32282">
    <property type="entry name" value="BINDING PROTEIN TRANSPEPTIDASE, PUTATIVE-RELATED"/>
    <property type="match status" value="1"/>
</dbReference>
<dbReference type="InterPro" id="IPR011815">
    <property type="entry name" value="PBP_1c"/>
</dbReference>
<dbReference type="SUPFAM" id="SSF56601">
    <property type="entry name" value="beta-lactamase/transpeptidase-like"/>
    <property type="match status" value="1"/>
</dbReference>
<reference evidence="16" key="1">
    <citation type="submission" date="2016-08" db="EMBL/GenBank/DDBJ databases">
        <authorList>
            <person name="Varghese N."/>
            <person name="Submissions Spin"/>
        </authorList>
    </citation>
    <scope>NUCLEOTIDE SEQUENCE [LARGE SCALE GENOMIC DNA]</scope>
    <source>
        <strain evidence="16">R-53144</strain>
    </source>
</reference>
<evidence type="ECO:0000256" key="1">
    <source>
        <dbReference type="ARBA" id="ARBA00004752"/>
    </source>
</evidence>
<keyword evidence="5" id="KW-0645">Protease</keyword>
<evidence type="ECO:0000256" key="2">
    <source>
        <dbReference type="ARBA" id="ARBA00007090"/>
    </source>
</evidence>
<dbReference type="InterPro" id="IPR012338">
    <property type="entry name" value="Beta-lactam/transpept-like"/>
</dbReference>
<dbReference type="EC" id="2.4.99.28" evidence="10"/>
<evidence type="ECO:0000256" key="10">
    <source>
        <dbReference type="ARBA" id="ARBA00044770"/>
    </source>
</evidence>
<evidence type="ECO:0000256" key="5">
    <source>
        <dbReference type="ARBA" id="ARBA00022670"/>
    </source>
</evidence>
<proteinExistence type="inferred from homology"/>
<dbReference type="OrthoDB" id="9766909at2"/>
<gene>
    <name evidence="15" type="ORF">GA0061080_100216</name>
</gene>